<keyword evidence="2" id="KW-0560">Oxidoreductase</keyword>
<dbReference type="InterPro" id="IPR011706">
    <property type="entry name" value="Cu-oxidase_C"/>
</dbReference>
<evidence type="ECO:0000313" key="7">
    <source>
        <dbReference type="EMBL" id="GAA0477562.1"/>
    </source>
</evidence>
<reference evidence="7" key="2">
    <citation type="submission" date="2023-12" db="EMBL/GenBank/DDBJ databases">
        <authorList>
            <person name="Sun Q."/>
            <person name="Inoue M."/>
        </authorList>
    </citation>
    <scope>NUCLEOTIDE SEQUENCE</scope>
    <source>
        <strain evidence="7">JCM 12289</strain>
    </source>
</reference>
<dbReference type="PANTHER" id="PTHR11709:SF394">
    <property type="entry name" value="FI03373P-RELATED"/>
    <property type="match status" value="1"/>
</dbReference>
<dbReference type="InterPro" id="IPR008972">
    <property type="entry name" value="Cupredoxin"/>
</dbReference>
<dbReference type="Gene3D" id="2.60.40.420">
    <property type="entry name" value="Cupredoxins - blue copper proteins"/>
    <property type="match status" value="2"/>
</dbReference>
<evidence type="ECO:0000256" key="1">
    <source>
        <dbReference type="ARBA" id="ARBA00022723"/>
    </source>
</evidence>
<feature type="domain" description="Plastocyanin-like" evidence="6">
    <location>
        <begin position="156"/>
        <end position="250"/>
    </location>
</feature>
<dbReference type="AlphaFoldDB" id="A0AAV3SP31"/>
<gene>
    <name evidence="7" type="ORF">GCM10008985_37440</name>
</gene>
<keyword evidence="3" id="KW-0186">Copper</keyword>
<name>A0AAV3SP31_HALDO</name>
<dbReference type="GO" id="GO:0016491">
    <property type="term" value="F:oxidoreductase activity"/>
    <property type="evidence" value="ECO:0007669"/>
    <property type="project" value="UniProtKB-KW"/>
</dbReference>
<dbReference type="Pfam" id="PF07731">
    <property type="entry name" value="Cu-oxidase_2"/>
    <property type="match status" value="1"/>
</dbReference>
<dbReference type="InterPro" id="IPR045087">
    <property type="entry name" value="Cu-oxidase_fam"/>
</dbReference>
<protein>
    <submittedName>
        <fullName evidence="7">Multicopper oxidase family protein</fullName>
    </submittedName>
</protein>
<feature type="domain" description="Plastocyanin-like" evidence="5">
    <location>
        <begin position="286"/>
        <end position="394"/>
    </location>
</feature>
<dbReference type="SUPFAM" id="SSF49503">
    <property type="entry name" value="Cupredoxins"/>
    <property type="match status" value="2"/>
</dbReference>
<evidence type="ECO:0000256" key="4">
    <source>
        <dbReference type="SAM" id="MobiDB-lite"/>
    </source>
</evidence>
<dbReference type="PANTHER" id="PTHR11709">
    <property type="entry name" value="MULTI-COPPER OXIDASE"/>
    <property type="match status" value="1"/>
</dbReference>
<evidence type="ECO:0000256" key="2">
    <source>
        <dbReference type="ARBA" id="ARBA00023002"/>
    </source>
</evidence>
<evidence type="ECO:0000313" key="8">
    <source>
        <dbReference type="Proteomes" id="UP001500962"/>
    </source>
</evidence>
<comment type="caution">
    <text evidence="7">The sequence shown here is derived from an EMBL/GenBank/DDBJ whole genome shotgun (WGS) entry which is preliminary data.</text>
</comment>
<dbReference type="GO" id="GO:0005507">
    <property type="term" value="F:copper ion binding"/>
    <property type="evidence" value="ECO:0007669"/>
    <property type="project" value="InterPro"/>
</dbReference>
<dbReference type="PROSITE" id="PS51318">
    <property type="entry name" value="TAT"/>
    <property type="match status" value="1"/>
</dbReference>
<dbReference type="EMBL" id="BAAADN010000089">
    <property type="protein sequence ID" value="GAA0477562.1"/>
    <property type="molecule type" value="Genomic_DNA"/>
</dbReference>
<dbReference type="InterPro" id="IPR011707">
    <property type="entry name" value="Cu-oxidase-like_N"/>
</dbReference>
<evidence type="ECO:0000256" key="3">
    <source>
        <dbReference type="ARBA" id="ARBA00023008"/>
    </source>
</evidence>
<keyword evidence="1" id="KW-0479">Metal-binding</keyword>
<sequence length="428" mass="46922">MTETWEIGMEIYITIDHQWAGSHCMKIGFAVYSTPARTYNCIMTDRIGAPGTGISRREFLAASGGVGTAMLAGCTAGGRQSATNPTLGEPPANVSGSDGKLPYTSPPEVVQVDDQGGEVTLSTQQCRHAVHPKETMGGPIELPQVWAFKADDGPASVPGPILRTTEGNDMAVTLDNTDGMRPHTVHFHGSQKTWKNDGVPTTTGIQVEPGEKHTYSIPANVPGTHFYHCHYQTHRHIDMGMYGILRVDPKGYEPADKEYFMTVKEWDSRLNRMMAGGDAQYSPRDRNPDVFTINGKSAPRSFHPEDGSPIIVDKGDTVRVHFVNGGYMSHPLHTHNHRFEVIEHDGGVIPEVARYDQDVTNVAPAERRVIEFTADADPGIYLLHCHKVNHVMNGDSYPGGMLGAIVYREAMDSDIFGQLMEYAGYDGK</sequence>
<reference evidence="7" key="1">
    <citation type="journal article" date="2014" name="Int. J. Syst. Evol. Microbiol.">
        <title>Complete genome sequence of Corynebacterium casei LMG S-19264T (=DSM 44701T), isolated from a smear-ripened cheese.</title>
        <authorList>
            <consortium name="US DOE Joint Genome Institute (JGI-PGF)"/>
            <person name="Walter F."/>
            <person name="Albersmeier A."/>
            <person name="Kalinowski J."/>
            <person name="Ruckert C."/>
        </authorList>
    </citation>
    <scope>NUCLEOTIDE SEQUENCE</scope>
    <source>
        <strain evidence="7">JCM 12289</strain>
    </source>
</reference>
<dbReference type="Proteomes" id="UP001500962">
    <property type="component" value="Unassembled WGS sequence"/>
</dbReference>
<accession>A0AAV3SP31</accession>
<evidence type="ECO:0000259" key="6">
    <source>
        <dbReference type="Pfam" id="PF07732"/>
    </source>
</evidence>
<feature type="region of interest" description="Disordered" evidence="4">
    <location>
        <begin position="77"/>
        <end position="102"/>
    </location>
</feature>
<dbReference type="CDD" id="cd04202">
    <property type="entry name" value="CuRO_D2_2dMcoN_like"/>
    <property type="match status" value="1"/>
</dbReference>
<dbReference type="InterPro" id="IPR006311">
    <property type="entry name" value="TAT_signal"/>
</dbReference>
<organism evidence="7 8">
    <name type="scientific">Halococcus dombrowskii</name>
    <dbReference type="NCBI Taxonomy" id="179637"/>
    <lineage>
        <taxon>Archaea</taxon>
        <taxon>Methanobacteriati</taxon>
        <taxon>Methanobacteriota</taxon>
        <taxon>Stenosarchaea group</taxon>
        <taxon>Halobacteria</taxon>
        <taxon>Halobacteriales</taxon>
        <taxon>Halococcaceae</taxon>
        <taxon>Halococcus</taxon>
    </lineage>
</organism>
<proteinExistence type="predicted"/>
<dbReference type="Pfam" id="PF07732">
    <property type="entry name" value="Cu-oxidase_3"/>
    <property type="match status" value="1"/>
</dbReference>
<evidence type="ECO:0000259" key="5">
    <source>
        <dbReference type="Pfam" id="PF07731"/>
    </source>
</evidence>